<evidence type="ECO:0000256" key="2">
    <source>
        <dbReference type="ARBA" id="ARBA00022598"/>
    </source>
</evidence>
<protein>
    <submittedName>
        <fullName evidence="5">Fatty-acyl-CoA synthase</fullName>
    </submittedName>
</protein>
<evidence type="ECO:0000313" key="5">
    <source>
        <dbReference type="EMBL" id="GLW66217.1"/>
    </source>
</evidence>
<name>A0A9W6PYL7_9ACTN</name>
<feature type="domain" description="AMP-binding enzyme C-terminal" evidence="4">
    <location>
        <begin position="464"/>
        <end position="539"/>
    </location>
</feature>
<dbReference type="Pfam" id="PF00501">
    <property type="entry name" value="AMP-binding"/>
    <property type="match status" value="1"/>
</dbReference>
<dbReference type="GO" id="GO:0031956">
    <property type="term" value="F:medium-chain fatty acid-CoA ligase activity"/>
    <property type="evidence" value="ECO:0007669"/>
    <property type="project" value="TreeGrafter"/>
</dbReference>
<dbReference type="InterPro" id="IPR042099">
    <property type="entry name" value="ANL_N_sf"/>
</dbReference>
<evidence type="ECO:0000259" key="3">
    <source>
        <dbReference type="Pfam" id="PF00501"/>
    </source>
</evidence>
<accession>A0A9W6PYL7</accession>
<dbReference type="EMBL" id="BSRZ01000013">
    <property type="protein sequence ID" value="GLW66217.1"/>
    <property type="molecule type" value="Genomic_DNA"/>
</dbReference>
<proteinExistence type="inferred from homology"/>
<dbReference type="CDD" id="cd04433">
    <property type="entry name" value="AFD_class_I"/>
    <property type="match status" value="1"/>
</dbReference>
<comment type="caution">
    <text evidence="5">The sequence shown here is derived from an EMBL/GenBank/DDBJ whole genome shotgun (WGS) entry which is preliminary data.</text>
</comment>
<dbReference type="Gene3D" id="3.30.300.30">
    <property type="match status" value="1"/>
</dbReference>
<dbReference type="Proteomes" id="UP001165124">
    <property type="component" value="Unassembled WGS sequence"/>
</dbReference>
<dbReference type="Pfam" id="PF13193">
    <property type="entry name" value="AMP-binding_C"/>
    <property type="match status" value="1"/>
</dbReference>
<keyword evidence="2" id="KW-0436">Ligase</keyword>
<dbReference type="PANTHER" id="PTHR43201">
    <property type="entry name" value="ACYL-COA SYNTHETASE"/>
    <property type="match status" value="1"/>
</dbReference>
<dbReference type="InterPro" id="IPR020845">
    <property type="entry name" value="AMP-binding_CS"/>
</dbReference>
<evidence type="ECO:0000256" key="1">
    <source>
        <dbReference type="ARBA" id="ARBA00006432"/>
    </source>
</evidence>
<dbReference type="Gene3D" id="3.40.50.12780">
    <property type="entry name" value="N-terminal domain of ligase-like"/>
    <property type="match status" value="1"/>
</dbReference>
<dbReference type="InterPro" id="IPR025110">
    <property type="entry name" value="AMP-bd_C"/>
</dbReference>
<reference evidence="5" key="1">
    <citation type="submission" date="2023-02" db="EMBL/GenBank/DDBJ databases">
        <title>Actinomadura rubrobrunea NBRC 14622.</title>
        <authorList>
            <person name="Ichikawa N."/>
            <person name="Sato H."/>
            <person name="Tonouchi N."/>
        </authorList>
    </citation>
    <scope>NUCLEOTIDE SEQUENCE</scope>
    <source>
        <strain evidence="5">NBRC 14622</strain>
    </source>
</reference>
<dbReference type="AlphaFoldDB" id="A0A9W6PYL7"/>
<evidence type="ECO:0000259" key="4">
    <source>
        <dbReference type="Pfam" id="PF13193"/>
    </source>
</evidence>
<dbReference type="InterPro" id="IPR000873">
    <property type="entry name" value="AMP-dep_synth/lig_dom"/>
</dbReference>
<keyword evidence="6" id="KW-1185">Reference proteome</keyword>
<gene>
    <name evidence="5" type="ORF">Arub01_44610</name>
</gene>
<comment type="similarity">
    <text evidence="1">Belongs to the ATP-dependent AMP-binding enzyme family.</text>
</comment>
<dbReference type="GO" id="GO:0006631">
    <property type="term" value="P:fatty acid metabolic process"/>
    <property type="evidence" value="ECO:0007669"/>
    <property type="project" value="TreeGrafter"/>
</dbReference>
<dbReference type="PROSITE" id="PS00455">
    <property type="entry name" value="AMP_BINDING"/>
    <property type="match status" value="1"/>
</dbReference>
<feature type="domain" description="AMP-dependent synthetase/ligase" evidence="3">
    <location>
        <begin position="61"/>
        <end position="416"/>
    </location>
</feature>
<dbReference type="InterPro" id="IPR045851">
    <property type="entry name" value="AMP-bd_C_sf"/>
</dbReference>
<organism evidence="5 6">
    <name type="scientific">Actinomadura rubrobrunea</name>
    <dbReference type="NCBI Taxonomy" id="115335"/>
    <lineage>
        <taxon>Bacteria</taxon>
        <taxon>Bacillati</taxon>
        <taxon>Actinomycetota</taxon>
        <taxon>Actinomycetes</taxon>
        <taxon>Streptosporangiales</taxon>
        <taxon>Thermomonosporaceae</taxon>
        <taxon>Actinomadura</taxon>
    </lineage>
</organism>
<dbReference type="SUPFAM" id="SSF56801">
    <property type="entry name" value="Acetyl-CoA synthetase-like"/>
    <property type="match status" value="1"/>
</dbReference>
<evidence type="ECO:0000313" key="6">
    <source>
        <dbReference type="Proteomes" id="UP001165124"/>
    </source>
</evidence>
<dbReference type="PANTHER" id="PTHR43201:SF5">
    <property type="entry name" value="MEDIUM-CHAIN ACYL-COA LIGASE ACSF2, MITOCHONDRIAL"/>
    <property type="match status" value="1"/>
</dbReference>
<sequence length="566" mass="60598">MVHAKPACRPGPRRRIARIADLAGLLLRTGLLFSGRPLRAPRQVRALRRWGTTLAGLTVANAVREPDRPALIDDRGALSFAELDDRTGRLAAGLRPDVPRPRVGVLCRNHRGMAETLIACGKNGAEVLLLNTGFGVGQLRAVLAELRVDVLVADAEFASALAAVPSELRRRVLWTGEGADAGDGPGGPTLEEVIDETAEARRTPPPIAGRTIVLTSGTTGQPRGALLSPNPGPWALASLASRLPLRARQTAIIEAPLFHTWGLAALQMALAMRSAVVLHRRFDPVRTLRAVSEHRDAVLFAVPVMLQRIMELPEPVLRGCDASRLRMVAVSGAPLPGDLAVRFMDVFGDTLYNVYGSTETAWVSIAGPKELRAHPDTAGRPPRSTSVAILDPAGGRVPDGAIGRIHVANEALFEGYTSGEPPRIRDGRLSTGDVGHFGPDGLLFVDGREDGLVVSGGEKVVPRQVEDAIARMPGVLEVAVAGVPDAAWGQRLAAYVVPRRGARLTADAVRRHVRDQVAAYAVPRDVHFVPELPRNATGKVVPRWLDPARPREVRSEGQVSWPHAAP</sequence>